<dbReference type="RefSeq" id="WP_093322746.1">
    <property type="nucleotide sequence ID" value="NZ_FOHV01000056.1"/>
</dbReference>
<evidence type="ECO:0000313" key="1">
    <source>
        <dbReference type="EMBL" id="SET64394.1"/>
    </source>
</evidence>
<dbReference type="Pfam" id="PF13181">
    <property type="entry name" value="TPR_8"/>
    <property type="match status" value="1"/>
</dbReference>
<dbReference type="AlphaFoldDB" id="A0A1I0G3E2"/>
<accession>A0A1I0G3E2</accession>
<gene>
    <name evidence="1" type="ORF">SAMN02583745_02956</name>
</gene>
<keyword evidence="2" id="KW-1185">Reference proteome</keyword>
<name>A0A1I0G3E2_9GAMM</name>
<reference evidence="2" key="1">
    <citation type="submission" date="2016-10" db="EMBL/GenBank/DDBJ databases">
        <authorList>
            <person name="Varghese N."/>
            <person name="Submissions S."/>
        </authorList>
    </citation>
    <scope>NUCLEOTIDE SEQUENCE [LARGE SCALE GENOMIC DNA]</scope>
    <source>
        <strain evidence="2">DSM 18579</strain>
    </source>
</reference>
<dbReference type="Proteomes" id="UP000242642">
    <property type="component" value="Unassembled WGS sequence"/>
</dbReference>
<protein>
    <recommendedName>
        <fullName evidence="3">Tetratricopeptide repeat-containing protein</fullName>
    </recommendedName>
</protein>
<dbReference type="OrthoDB" id="9032021at2"/>
<evidence type="ECO:0008006" key="3">
    <source>
        <dbReference type="Google" id="ProtNLM"/>
    </source>
</evidence>
<dbReference type="STRING" id="1123402.SAMN02583745_02956"/>
<organism evidence="1 2">
    <name type="scientific">Thorsellia anophelis DSM 18579</name>
    <dbReference type="NCBI Taxonomy" id="1123402"/>
    <lineage>
        <taxon>Bacteria</taxon>
        <taxon>Pseudomonadati</taxon>
        <taxon>Pseudomonadota</taxon>
        <taxon>Gammaproteobacteria</taxon>
        <taxon>Enterobacterales</taxon>
        <taxon>Thorselliaceae</taxon>
        <taxon>Thorsellia</taxon>
    </lineage>
</organism>
<dbReference type="InterPro" id="IPR019734">
    <property type="entry name" value="TPR_rpt"/>
</dbReference>
<sequence>MATNTILSGYELSSWLTTQLDFFYNNQEGLEKEILISTLKNRLTQTECHPDDSQSLFDYHRLWIAVGDTSRALHTLEQFESSISDTLEGMNQQYFSVLVSYWKTNLYAGHDKDKFIAEGDSLIQKLQAYPNRDHVLYIWDKLIDGCAFLALWDRYRQLYRLKIAYQPQFSEDSVHFIEGQLAILSEDCRSYSTEGNKAEAIASAQKLINRLKEGQSQGKVTQKIWIDNANAIVYQVPEIIDEMINHIKNYAENDWHIAKKRDLDISIKQIEARSKYAQSKLDEAINIGLSANYELMYDTNYFFTMELIDWLIEANQIDKAGEIALDTVLLDLPNVSTHAYKIASRLQNTHPSIYWHLILCWDYCRQLTGFYHDKNPNLAPISDEQKIIIQNAFNETFAAAKQIDSNHVGLEVLEFYYFRQRKNEFNAVDYHKQIVQQCELYFSNANNYRSMGRICAYYRSKAYLEGIESVINAELITASEATENLYISVDLFLSDEEWEQYVDYRKDITTLKIKYQEIAKKQFEHFFETGGNGHFRDGNIHNYSMLLRNISSELCESYNKSPEELIVSSKTAIELSTLAISISPFAEHYYGLFTAYANLKDENAMIESAESLWQFSVRYGFSRFMPQKIVTKFARSLHNQGRHAEIQTWIERLEQWFAWLPREQQEEQNESYFFSRIFLLSHIVTLNPETSALRLEKELTSNPAYWDKDETIALNIACIYRDLEQLDKAVEFYQLALGLAQKYEYQPVIEVAERNLKTIKDRLNTNTNSNQKPWWKFW</sequence>
<evidence type="ECO:0000313" key="2">
    <source>
        <dbReference type="Proteomes" id="UP000242642"/>
    </source>
</evidence>
<proteinExistence type="predicted"/>
<dbReference type="EMBL" id="FOHV01000056">
    <property type="protein sequence ID" value="SET64394.1"/>
    <property type="molecule type" value="Genomic_DNA"/>
</dbReference>